<dbReference type="RefSeq" id="WP_136823235.1">
    <property type="nucleotide sequence ID" value="NZ_BMJX01000015.1"/>
</dbReference>
<dbReference type="Proteomes" id="UP000309872">
    <property type="component" value="Unassembled WGS sequence"/>
</dbReference>
<reference evidence="1 2" key="1">
    <citation type="submission" date="2019-04" db="EMBL/GenBank/DDBJ databases">
        <title>Sphingobacterium olei sp. nov., isolated from oil-contaminated soil.</title>
        <authorList>
            <person name="Liu B."/>
        </authorList>
    </citation>
    <scope>NUCLEOTIDE SEQUENCE [LARGE SCALE GENOMIC DNA]</scope>
    <source>
        <strain evidence="1 2">Y3L14</strain>
    </source>
</reference>
<protein>
    <submittedName>
        <fullName evidence="1">Uncharacterized protein</fullName>
    </submittedName>
</protein>
<accession>A0A4U0GM25</accession>
<evidence type="ECO:0000313" key="1">
    <source>
        <dbReference type="EMBL" id="TJY59717.1"/>
    </source>
</evidence>
<gene>
    <name evidence="1" type="ORF">FAZ19_23560</name>
</gene>
<organism evidence="1 2">
    <name type="scientific">Sphingobacterium alkalisoli</name>
    <dbReference type="NCBI Taxonomy" id="1874115"/>
    <lineage>
        <taxon>Bacteria</taxon>
        <taxon>Pseudomonadati</taxon>
        <taxon>Bacteroidota</taxon>
        <taxon>Sphingobacteriia</taxon>
        <taxon>Sphingobacteriales</taxon>
        <taxon>Sphingobacteriaceae</taxon>
        <taxon>Sphingobacterium</taxon>
    </lineage>
</organism>
<sequence>MRIWCILFLFVSIFSCGRHLDDATLSKMLEGEDKQQIIEATRYVVDHKKVELVGALLKNGLDPRITHDLRYKGMTIYQIKMHAVQKLMEVPPPKKIDSEPDSVVFNFYLRLARNKKLI</sequence>
<dbReference type="AlphaFoldDB" id="A0A4U0GM25"/>
<name>A0A4U0GM25_9SPHI</name>
<keyword evidence="2" id="KW-1185">Reference proteome</keyword>
<dbReference type="PROSITE" id="PS51257">
    <property type="entry name" value="PROKAR_LIPOPROTEIN"/>
    <property type="match status" value="1"/>
</dbReference>
<comment type="caution">
    <text evidence="1">The sequence shown here is derived from an EMBL/GenBank/DDBJ whole genome shotgun (WGS) entry which is preliminary data.</text>
</comment>
<proteinExistence type="predicted"/>
<evidence type="ECO:0000313" key="2">
    <source>
        <dbReference type="Proteomes" id="UP000309872"/>
    </source>
</evidence>
<dbReference type="EMBL" id="SUKA01000014">
    <property type="protein sequence ID" value="TJY59717.1"/>
    <property type="molecule type" value="Genomic_DNA"/>
</dbReference>
<dbReference type="OrthoDB" id="799164at2"/>